<evidence type="ECO:0000259" key="2">
    <source>
        <dbReference type="Pfam" id="PF02254"/>
    </source>
</evidence>
<evidence type="ECO:0000313" key="3">
    <source>
        <dbReference type="EMBL" id="RCH53853.1"/>
    </source>
</evidence>
<dbReference type="Gene3D" id="6.20.350.10">
    <property type="match status" value="1"/>
</dbReference>
<evidence type="ECO:0000313" key="4">
    <source>
        <dbReference type="Proteomes" id="UP000253209"/>
    </source>
</evidence>
<protein>
    <recommendedName>
        <fullName evidence="2">RCK N-terminal domain-containing protein</fullName>
    </recommendedName>
</protein>
<dbReference type="PANTHER" id="PTHR43833">
    <property type="entry name" value="POTASSIUM CHANNEL PROTEIN 2-RELATED-RELATED"/>
    <property type="match status" value="1"/>
</dbReference>
<dbReference type="SUPFAM" id="SSF51735">
    <property type="entry name" value="NAD(P)-binding Rossmann-fold domains"/>
    <property type="match status" value="1"/>
</dbReference>
<sequence>MSSEAEKPLKIHPFIAVLAVVVVFVCGIIGFYQKLGADFTILGVLYSILGMFFLENPDPVPDNVYILIAEYLASAVLILSIVSLIFHKLRKAYVVARVRLFYRNHIVIFSLTQIGRKIALELLKNGYKVVVIEKDEALFITEIQESGGIVLAEKNVTKEFENALVRRASACVLAGTDDLHNMKLVNSLISYLHDKAADRVTKIMIHVNQSDNINVLKDYLDINNKHEHYDLETFNVSELAAQKIYDQYTPHKYFVDAEKEEEQSIAIIGFNAAAQSFLLENIILSHSPVMANLTIYLLDRNADTAINQFAFKHPYYADYINLVPVKLLNDSFYANFTWSKKDIEKISKVKVAYMFGDSEAALLTASTNLRQFFYAQTLNLSQTPIIVCMPEDSDVMNLLDEDGVSVVLSKQLNIQQLRLISDTCTSEALIEESVLTDRLSRIINFYYSLKYEFSSELKQKFNFDNGNQAIIDVLEKELIALPENRDTVTENIVEDFVLKYLADKTFVSYDALKKQLSIQKRWNILSHRKKDSNRYAARQIAMKVIWLERIGCWPLNRANVQRFYPRLAPMEHKRWSAEKIVFNFKYGPLPADKHDRVILKDILKIHDQIIPFEKLTESEKEKDLNLFMLLPLLNSIKGS</sequence>
<dbReference type="Pfam" id="PF02254">
    <property type="entry name" value="TrkA_N"/>
    <property type="match status" value="1"/>
</dbReference>
<gene>
    <name evidence="3" type="ORF">DJ568_15035</name>
</gene>
<dbReference type="InterPro" id="IPR050721">
    <property type="entry name" value="Trk_Ktr_HKT_K-transport"/>
</dbReference>
<feature type="transmembrane region" description="Helical" evidence="1">
    <location>
        <begin position="66"/>
        <end position="87"/>
    </location>
</feature>
<dbReference type="InterPro" id="IPR003148">
    <property type="entry name" value="RCK_N"/>
</dbReference>
<dbReference type="PANTHER" id="PTHR43833:SF11">
    <property type="entry name" value="VOLTAGE-GATED POTASSIUM CHANNEL KCH"/>
    <property type="match status" value="1"/>
</dbReference>
<feature type="transmembrane region" description="Helical" evidence="1">
    <location>
        <begin position="12"/>
        <end position="32"/>
    </location>
</feature>
<evidence type="ECO:0000256" key="1">
    <source>
        <dbReference type="SAM" id="Phobius"/>
    </source>
</evidence>
<dbReference type="Gene3D" id="3.40.50.720">
    <property type="entry name" value="NAD(P)-binding Rossmann-like Domain"/>
    <property type="match status" value="1"/>
</dbReference>
<dbReference type="InterPro" id="IPR036291">
    <property type="entry name" value="NAD(P)-bd_dom_sf"/>
</dbReference>
<keyword evidence="1" id="KW-1133">Transmembrane helix</keyword>
<reference evidence="3 4" key="1">
    <citation type="submission" date="2018-05" db="EMBL/GenBank/DDBJ databases">
        <title>Mucilaginibacter hurinus sp. nov., isolated from briquette warehouse soil.</title>
        <authorList>
            <person name="Choi L."/>
        </authorList>
    </citation>
    <scope>NUCLEOTIDE SEQUENCE [LARGE SCALE GENOMIC DNA]</scope>
    <source>
        <strain evidence="3 4">ZR32</strain>
    </source>
</reference>
<dbReference type="Proteomes" id="UP000253209">
    <property type="component" value="Unassembled WGS sequence"/>
</dbReference>
<feature type="domain" description="RCK N-terminal" evidence="2">
    <location>
        <begin position="106"/>
        <end position="218"/>
    </location>
</feature>
<accession>A0A367GMC9</accession>
<keyword evidence="4" id="KW-1185">Reference proteome</keyword>
<dbReference type="RefSeq" id="WP_114006118.1">
    <property type="nucleotide sequence ID" value="NZ_QGDC01000009.1"/>
</dbReference>
<dbReference type="EMBL" id="QGDC01000009">
    <property type="protein sequence ID" value="RCH53853.1"/>
    <property type="molecule type" value="Genomic_DNA"/>
</dbReference>
<feature type="transmembrane region" description="Helical" evidence="1">
    <location>
        <begin position="39"/>
        <end position="54"/>
    </location>
</feature>
<comment type="caution">
    <text evidence="3">The sequence shown here is derived from an EMBL/GenBank/DDBJ whole genome shotgun (WGS) entry which is preliminary data.</text>
</comment>
<proteinExistence type="predicted"/>
<dbReference type="GO" id="GO:0006813">
    <property type="term" value="P:potassium ion transport"/>
    <property type="evidence" value="ECO:0007669"/>
    <property type="project" value="InterPro"/>
</dbReference>
<keyword evidence="1" id="KW-0812">Transmembrane</keyword>
<organism evidence="3 4">
    <name type="scientific">Mucilaginibacter hurinus</name>
    <dbReference type="NCBI Taxonomy" id="2201324"/>
    <lineage>
        <taxon>Bacteria</taxon>
        <taxon>Pseudomonadati</taxon>
        <taxon>Bacteroidota</taxon>
        <taxon>Sphingobacteriia</taxon>
        <taxon>Sphingobacteriales</taxon>
        <taxon>Sphingobacteriaceae</taxon>
        <taxon>Mucilaginibacter</taxon>
    </lineage>
</organism>
<dbReference type="OrthoDB" id="1027683at2"/>
<dbReference type="AlphaFoldDB" id="A0A367GMC9"/>
<keyword evidence="1" id="KW-0472">Membrane</keyword>
<name>A0A367GMC9_9SPHI</name>